<accession>A0A1G2ML35</accession>
<gene>
    <name evidence="2" type="ORF">A3D50_00400</name>
</gene>
<evidence type="ECO:0000256" key="1">
    <source>
        <dbReference type="SAM" id="Phobius"/>
    </source>
</evidence>
<proteinExistence type="predicted"/>
<dbReference type="EMBL" id="MHRM01000001">
    <property type="protein sequence ID" value="OHA24645.1"/>
    <property type="molecule type" value="Genomic_DNA"/>
</dbReference>
<dbReference type="Proteomes" id="UP000178413">
    <property type="component" value="Unassembled WGS sequence"/>
</dbReference>
<keyword evidence="1" id="KW-0472">Membrane</keyword>
<sequence length="325" mass="36089">MDEKTGTQSQKSLRTYEGDIAEVMARKRVSSTTIALAESRRKESTDSLADAEPKHSGKKLIILLISLLLILGGIVAGYYLYSKSPLAPAPKIPSTQNNSSVIPSDTVINIILKDDFDYQELRLLTQKEILKPHQLGSIVEIVLLLKDTRGNTTRLTGPYIAKQIDIGAPDILLRSLTAPWMLGIYTNPTGHSSSFVVVTTNFFQNAFAGMLQWERIMADDIKDYLFPIPPRGIASVNLSATSSATSTSQGTTTDQVHEPLKPYTTVQGRFEDRIILNKDVRSFRTLNGEILFLYSFLDNTKLVIAGNEEALAEIIKRLEKRAFVR</sequence>
<keyword evidence="1" id="KW-0812">Transmembrane</keyword>
<feature type="transmembrane region" description="Helical" evidence="1">
    <location>
        <begin position="60"/>
        <end position="81"/>
    </location>
</feature>
<evidence type="ECO:0000313" key="2">
    <source>
        <dbReference type="EMBL" id="OHA24645.1"/>
    </source>
</evidence>
<comment type="caution">
    <text evidence="2">The sequence shown here is derived from an EMBL/GenBank/DDBJ whole genome shotgun (WGS) entry which is preliminary data.</text>
</comment>
<evidence type="ECO:0000313" key="3">
    <source>
        <dbReference type="Proteomes" id="UP000178413"/>
    </source>
</evidence>
<dbReference type="STRING" id="1802308.A3D50_00400"/>
<name>A0A1G2ML35_9BACT</name>
<protein>
    <submittedName>
        <fullName evidence="2">Uncharacterized protein</fullName>
    </submittedName>
</protein>
<organism evidence="2 3">
    <name type="scientific">Candidatus Taylorbacteria bacterium RIFCSPHIGHO2_02_FULL_44_12</name>
    <dbReference type="NCBI Taxonomy" id="1802308"/>
    <lineage>
        <taxon>Bacteria</taxon>
        <taxon>Candidatus Tayloriibacteriota</taxon>
    </lineage>
</organism>
<reference evidence="2 3" key="1">
    <citation type="journal article" date="2016" name="Nat. Commun.">
        <title>Thousands of microbial genomes shed light on interconnected biogeochemical processes in an aquifer system.</title>
        <authorList>
            <person name="Anantharaman K."/>
            <person name="Brown C.T."/>
            <person name="Hug L.A."/>
            <person name="Sharon I."/>
            <person name="Castelle C.J."/>
            <person name="Probst A.J."/>
            <person name="Thomas B.C."/>
            <person name="Singh A."/>
            <person name="Wilkins M.J."/>
            <person name="Karaoz U."/>
            <person name="Brodie E.L."/>
            <person name="Williams K.H."/>
            <person name="Hubbard S.S."/>
            <person name="Banfield J.F."/>
        </authorList>
    </citation>
    <scope>NUCLEOTIDE SEQUENCE [LARGE SCALE GENOMIC DNA]</scope>
</reference>
<dbReference type="AlphaFoldDB" id="A0A1G2ML35"/>
<keyword evidence="1" id="KW-1133">Transmembrane helix</keyword>